<organism evidence="2 3">
    <name type="scientific">Effrenium voratum</name>
    <dbReference type="NCBI Taxonomy" id="2562239"/>
    <lineage>
        <taxon>Eukaryota</taxon>
        <taxon>Sar</taxon>
        <taxon>Alveolata</taxon>
        <taxon>Dinophyceae</taxon>
        <taxon>Suessiales</taxon>
        <taxon>Symbiodiniaceae</taxon>
        <taxon>Effrenium</taxon>
    </lineage>
</organism>
<feature type="compositionally biased region" description="Basic and acidic residues" evidence="1">
    <location>
        <begin position="10"/>
        <end position="22"/>
    </location>
</feature>
<evidence type="ECO:0000256" key="1">
    <source>
        <dbReference type="SAM" id="MobiDB-lite"/>
    </source>
</evidence>
<keyword evidence="3" id="KW-1185">Reference proteome</keyword>
<evidence type="ECO:0000313" key="2">
    <source>
        <dbReference type="EMBL" id="CAJ1377563.1"/>
    </source>
</evidence>
<accession>A0AA36MRL4</accession>
<dbReference type="Proteomes" id="UP001178507">
    <property type="component" value="Unassembled WGS sequence"/>
</dbReference>
<name>A0AA36MRL4_9DINO</name>
<feature type="region of interest" description="Disordered" evidence="1">
    <location>
        <begin position="1"/>
        <end position="22"/>
    </location>
</feature>
<protein>
    <submittedName>
        <fullName evidence="2">Uncharacterized protein</fullName>
    </submittedName>
</protein>
<dbReference type="AlphaFoldDB" id="A0AA36MRL4"/>
<proteinExistence type="predicted"/>
<evidence type="ECO:0000313" key="3">
    <source>
        <dbReference type="Proteomes" id="UP001178507"/>
    </source>
</evidence>
<feature type="region of interest" description="Disordered" evidence="1">
    <location>
        <begin position="109"/>
        <end position="178"/>
    </location>
</feature>
<comment type="caution">
    <text evidence="2">The sequence shown here is derived from an EMBL/GenBank/DDBJ whole genome shotgun (WGS) entry which is preliminary data.</text>
</comment>
<sequence length="178" mass="20361">MEVKNGFQIRTEEPRTKTREEGWPAQAQLALKVSHLEADVQLLRQRKEDLEHENEALAAAARRPDLEQKLKELKGEVAALRKQKELELQNQALSASDLERRLADSEEARAKLEERSVGSTRRRCNAGPSWKANRRTSPSPLQSSRQLCPSCCRCLPSSTSSVRGSPRRRARRRRRRIS</sequence>
<dbReference type="EMBL" id="CAUJNA010000470">
    <property type="protein sequence ID" value="CAJ1377563.1"/>
    <property type="molecule type" value="Genomic_DNA"/>
</dbReference>
<reference evidence="2" key="1">
    <citation type="submission" date="2023-08" db="EMBL/GenBank/DDBJ databases">
        <authorList>
            <person name="Chen Y."/>
            <person name="Shah S."/>
            <person name="Dougan E. K."/>
            <person name="Thang M."/>
            <person name="Chan C."/>
        </authorList>
    </citation>
    <scope>NUCLEOTIDE SEQUENCE</scope>
</reference>
<gene>
    <name evidence="2" type="ORF">EVOR1521_LOCUS6333</name>
</gene>
<feature type="compositionally biased region" description="Basic residues" evidence="1">
    <location>
        <begin position="165"/>
        <end position="178"/>
    </location>
</feature>